<dbReference type="EMBL" id="CP009225">
    <property type="protein sequence ID" value="AKC60809.1"/>
    <property type="molecule type" value="Genomic_DNA"/>
</dbReference>
<dbReference type="Proteomes" id="UP000033052">
    <property type="component" value="Chromosome"/>
</dbReference>
<reference evidence="1 2" key="1">
    <citation type="journal article" date="2015" name="PLoS ONE">
        <title>A universal mariner transposon system for forward genetic studies in the genus clostridium.</title>
        <authorList>
            <person name="Zhang Y."/>
            <person name="Grosse-Honebrink A."/>
            <person name="Minton N.P."/>
        </authorList>
    </citation>
    <scope>NUCLEOTIDE SEQUENCE [LARGE SCALE GENOMIC DNA]</scope>
    <source>
        <strain evidence="1 2">NCIMB 10696</strain>
    </source>
</reference>
<sequence>MDFIILYDLIESSRVKMILSVGNLSIKFDDSNVKTI</sequence>
<evidence type="ECO:0000313" key="2">
    <source>
        <dbReference type="Proteomes" id="UP000033052"/>
    </source>
</evidence>
<dbReference type="KEGG" id="cld:CLSPO_c00640"/>
<proteinExistence type="predicted"/>
<evidence type="ECO:0000313" key="1">
    <source>
        <dbReference type="EMBL" id="AKC60809.1"/>
    </source>
</evidence>
<organism evidence="1 2">
    <name type="scientific">Clostridium sporogenes</name>
    <dbReference type="NCBI Taxonomy" id="1509"/>
    <lineage>
        <taxon>Bacteria</taxon>
        <taxon>Bacillati</taxon>
        <taxon>Bacillota</taxon>
        <taxon>Clostridia</taxon>
        <taxon>Eubacteriales</taxon>
        <taxon>Clostridiaceae</taxon>
        <taxon>Clostridium</taxon>
    </lineage>
</organism>
<name>A0A7U4XS73_CLOSG</name>
<gene>
    <name evidence="1" type="ORF">CLSPO_c00640</name>
</gene>
<protein>
    <submittedName>
        <fullName evidence="1">Uncharacterized protein</fullName>
    </submittedName>
</protein>
<accession>A0A7U4XS73</accession>
<dbReference type="AlphaFoldDB" id="A0A7U4XS73"/>